<sequence length="183" mass="21175">MFWRNLLKRVSKWFSSAKKMVQESVSAAYAKLRGFVAVLIAKIRHFFVLAFLKLRGFVVATVAKIRNFFVTAIANLRKFFSIVDTLNHLVPKLQSLINDIVNFFNSELALSSRFFIVPKIIDQLGDVVPIVDRLIKCFINTECDVIRGREAYALRRNHRRIGEARWVEEESGRSKLGRNSWRG</sequence>
<evidence type="ECO:0000313" key="1">
    <source>
        <dbReference type="EMBL" id="KAF2548824.1"/>
    </source>
</evidence>
<gene>
    <name evidence="1" type="ORF">F2Q70_00023432</name>
</gene>
<dbReference type="EMBL" id="QGKY02001925">
    <property type="protein sequence ID" value="KAF2548824.1"/>
    <property type="molecule type" value="Genomic_DNA"/>
</dbReference>
<reference evidence="1" key="1">
    <citation type="submission" date="2019-12" db="EMBL/GenBank/DDBJ databases">
        <title>Genome sequencing and annotation of Brassica cretica.</title>
        <authorList>
            <person name="Studholme D.J."/>
            <person name="Sarris P.F."/>
        </authorList>
    </citation>
    <scope>NUCLEOTIDE SEQUENCE</scope>
    <source>
        <strain evidence="1">PFS-102/07</strain>
        <tissue evidence="1">Leaf</tissue>
    </source>
</reference>
<protein>
    <submittedName>
        <fullName evidence="1">Uncharacterized protein</fullName>
    </submittedName>
</protein>
<proteinExistence type="predicted"/>
<comment type="caution">
    <text evidence="1">The sequence shown here is derived from an EMBL/GenBank/DDBJ whole genome shotgun (WGS) entry which is preliminary data.</text>
</comment>
<organism evidence="1">
    <name type="scientific">Brassica cretica</name>
    <name type="common">Mustard</name>
    <dbReference type="NCBI Taxonomy" id="69181"/>
    <lineage>
        <taxon>Eukaryota</taxon>
        <taxon>Viridiplantae</taxon>
        <taxon>Streptophyta</taxon>
        <taxon>Embryophyta</taxon>
        <taxon>Tracheophyta</taxon>
        <taxon>Spermatophyta</taxon>
        <taxon>Magnoliopsida</taxon>
        <taxon>eudicotyledons</taxon>
        <taxon>Gunneridae</taxon>
        <taxon>Pentapetalae</taxon>
        <taxon>rosids</taxon>
        <taxon>malvids</taxon>
        <taxon>Brassicales</taxon>
        <taxon>Brassicaceae</taxon>
        <taxon>Brassiceae</taxon>
        <taxon>Brassica</taxon>
    </lineage>
</organism>
<dbReference type="AlphaFoldDB" id="A0A8S9GVU8"/>
<accession>A0A8S9GVU8</accession>
<name>A0A8S9GVU8_BRACR</name>